<dbReference type="KEGG" id="panc:E2636_00170"/>
<dbReference type="Gene3D" id="3.40.630.30">
    <property type="match status" value="1"/>
</dbReference>
<dbReference type="SUPFAM" id="SSF55729">
    <property type="entry name" value="Acyl-CoA N-acyltransferases (Nat)"/>
    <property type="match status" value="1"/>
</dbReference>
<gene>
    <name evidence="2" type="ORF">E2636_00170</name>
</gene>
<dbReference type="Pfam" id="PF00583">
    <property type="entry name" value="Acetyltransf_1"/>
    <property type="match status" value="1"/>
</dbReference>
<dbReference type="AlphaFoldDB" id="A0A4V1AML2"/>
<dbReference type="PROSITE" id="PS51186">
    <property type="entry name" value="GNAT"/>
    <property type="match status" value="1"/>
</dbReference>
<dbReference type="OrthoDB" id="66776at2"/>
<name>A0A4V1AML2_9BACL</name>
<evidence type="ECO:0000313" key="3">
    <source>
        <dbReference type="Proteomes" id="UP000294292"/>
    </source>
</evidence>
<keyword evidence="3" id="KW-1185">Reference proteome</keyword>
<feature type="domain" description="N-acetyltransferase" evidence="1">
    <location>
        <begin position="5"/>
        <end position="161"/>
    </location>
</feature>
<dbReference type="GO" id="GO:0016747">
    <property type="term" value="F:acyltransferase activity, transferring groups other than amino-acyl groups"/>
    <property type="evidence" value="ECO:0007669"/>
    <property type="project" value="InterPro"/>
</dbReference>
<proteinExistence type="predicted"/>
<dbReference type="RefSeq" id="WP_134207924.1">
    <property type="nucleotide sequence ID" value="NZ_CP038015.1"/>
</dbReference>
<dbReference type="EMBL" id="CP038015">
    <property type="protein sequence ID" value="QBP39665.1"/>
    <property type="molecule type" value="Genomic_DNA"/>
</dbReference>
<dbReference type="InterPro" id="IPR016181">
    <property type="entry name" value="Acyl_CoA_acyltransferase"/>
</dbReference>
<evidence type="ECO:0000259" key="1">
    <source>
        <dbReference type="PROSITE" id="PS51186"/>
    </source>
</evidence>
<dbReference type="PANTHER" id="PTHR43328">
    <property type="entry name" value="ACETYLTRANSFERASE-RELATED"/>
    <property type="match status" value="1"/>
</dbReference>
<protein>
    <submittedName>
        <fullName evidence="2">N-acetyltransferase</fullName>
    </submittedName>
</protein>
<dbReference type="InterPro" id="IPR000182">
    <property type="entry name" value="GNAT_dom"/>
</dbReference>
<organism evidence="2 3">
    <name type="scientific">Paenisporosarcina antarctica</name>
    <dbReference type="NCBI Taxonomy" id="417367"/>
    <lineage>
        <taxon>Bacteria</taxon>
        <taxon>Bacillati</taxon>
        <taxon>Bacillota</taxon>
        <taxon>Bacilli</taxon>
        <taxon>Bacillales</taxon>
        <taxon>Caryophanaceae</taxon>
        <taxon>Paenisporosarcina</taxon>
    </lineage>
</organism>
<accession>A0A4V1AML2</accession>
<evidence type="ECO:0000313" key="2">
    <source>
        <dbReference type="EMBL" id="QBP39665.1"/>
    </source>
</evidence>
<reference evidence="2 3" key="1">
    <citation type="submission" date="2019-03" db="EMBL/GenBank/DDBJ databases">
        <title>Complete genome sequence of Paenisporosarcina antarctica CGMCC 1.6503T.</title>
        <authorList>
            <person name="Rong J.-C."/>
            <person name="Chi N.-Y."/>
            <person name="Zhang Q.-F."/>
        </authorList>
    </citation>
    <scope>NUCLEOTIDE SEQUENCE [LARGE SCALE GENOMIC DNA]</scope>
    <source>
        <strain evidence="2 3">CGMCC 1.6503</strain>
    </source>
</reference>
<dbReference type="CDD" id="cd04301">
    <property type="entry name" value="NAT_SF"/>
    <property type="match status" value="1"/>
</dbReference>
<dbReference type="PANTHER" id="PTHR43328:SF1">
    <property type="entry name" value="N-ACETYLTRANSFERASE DOMAIN-CONTAINING PROTEIN"/>
    <property type="match status" value="1"/>
</dbReference>
<dbReference type="Proteomes" id="UP000294292">
    <property type="component" value="Chromosome"/>
</dbReference>
<sequence>MLKSIKLVPYDSIHQSAFEVYPLPPEQLKYTSLPLDLLTNDAQSKLPVTILAENMIVGFFVLDVSDDRYFYTDNPNSILFRGFSIHPDYQGQGIAKKALQALPTFIHKQFPQIDEVVLGVNVHNEPALHVYMKAGFIDEGRRHMGAKGQQFALHLHVSYPK</sequence>
<keyword evidence="2" id="KW-0808">Transferase</keyword>